<organism evidence="1">
    <name type="scientific">Arundo donax</name>
    <name type="common">Giant reed</name>
    <name type="synonym">Donax arundinaceus</name>
    <dbReference type="NCBI Taxonomy" id="35708"/>
    <lineage>
        <taxon>Eukaryota</taxon>
        <taxon>Viridiplantae</taxon>
        <taxon>Streptophyta</taxon>
        <taxon>Embryophyta</taxon>
        <taxon>Tracheophyta</taxon>
        <taxon>Spermatophyta</taxon>
        <taxon>Magnoliopsida</taxon>
        <taxon>Liliopsida</taxon>
        <taxon>Poales</taxon>
        <taxon>Poaceae</taxon>
        <taxon>PACMAD clade</taxon>
        <taxon>Arundinoideae</taxon>
        <taxon>Arundineae</taxon>
        <taxon>Arundo</taxon>
    </lineage>
</organism>
<accession>A0A0A8Z2P5</accession>
<name>A0A0A8Z2P5_ARUDO</name>
<proteinExistence type="predicted"/>
<sequence length="68" mass="7933">MPHHRPGFLGPNSRVWLYITTPIFKKKVSDVSYICNSSMMNLTFLSKKSVTYKIKVPEQHLVSLEMYD</sequence>
<evidence type="ECO:0000313" key="1">
    <source>
        <dbReference type="EMBL" id="JAD31035.1"/>
    </source>
</evidence>
<dbReference type="AlphaFoldDB" id="A0A0A8Z2P5"/>
<reference evidence="1" key="2">
    <citation type="journal article" date="2015" name="Data Brief">
        <title>Shoot transcriptome of the giant reed, Arundo donax.</title>
        <authorList>
            <person name="Barrero R.A."/>
            <person name="Guerrero F.D."/>
            <person name="Moolhuijzen P."/>
            <person name="Goolsby J.A."/>
            <person name="Tidwell J."/>
            <person name="Bellgard S.E."/>
            <person name="Bellgard M.I."/>
        </authorList>
    </citation>
    <scope>NUCLEOTIDE SEQUENCE</scope>
    <source>
        <tissue evidence="1">Shoot tissue taken approximately 20 cm above the soil surface</tissue>
    </source>
</reference>
<dbReference type="EMBL" id="GBRH01266860">
    <property type="protein sequence ID" value="JAD31035.1"/>
    <property type="molecule type" value="Transcribed_RNA"/>
</dbReference>
<reference evidence="1" key="1">
    <citation type="submission" date="2014-09" db="EMBL/GenBank/DDBJ databases">
        <authorList>
            <person name="Magalhaes I.L.F."/>
            <person name="Oliveira U."/>
            <person name="Santos F.R."/>
            <person name="Vidigal T.H.D.A."/>
            <person name="Brescovit A.D."/>
            <person name="Santos A.J."/>
        </authorList>
    </citation>
    <scope>NUCLEOTIDE SEQUENCE</scope>
    <source>
        <tissue evidence="1">Shoot tissue taken approximately 20 cm above the soil surface</tissue>
    </source>
</reference>
<protein>
    <submittedName>
        <fullName evidence="1">Uncharacterized protein</fullName>
    </submittedName>
</protein>